<dbReference type="PIRSF" id="PIRSF029745">
    <property type="entry name" value="FhaC"/>
    <property type="match status" value="1"/>
</dbReference>
<dbReference type="PANTHER" id="PTHR34597">
    <property type="entry name" value="SLR1661 PROTEIN"/>
    <property type="match status" value="1"/>
</dbReference>
<evidence type="ECO:0000256" key="1">
    <source>
        <dbReference type="ARBA" id="ARBA00022452"/>
    </source>
</evidence>
<dbReference type="GO" id="GO:0046819">
    <property type="term" value="P:protein secretion by the type V secretion system"/>
    <property type="evidence" value="ECO:0007669"/>
    <property type="project" value="TreeGrafter"/>
</dbReference>
<feature type="compositionally biased region" description="Basic and acidic residues" evidence="4">
    <location>
        <begin position="40"/>
        <end position="50"/>
    </location>
</feature>
<keyword evidence="1" id="KW-0472">Membrane</keyword>
<dbReference type="AlphaFoldDB" id="A0A418WPZ9"/>
<keyword evidence="1" id="KW-1134">Transmembrane beta strand</keyword>
<evidence type="ECO:0000259" key="6">
    <source>
        <dbReference type="Pfam" id="PF08479"/>
    </source>
</evidence>
<evidence type="ECO:0000313" key="8">
    <source>
        <dbReference type="EMBL" id="RJF93322.1"/>
    </source>
</evidence>
<comment type="caution">
    <text evidence="8">The sequence shown here is derived from an EMBL/GenBank/DDBJ whole genome shotgun (WGS) entry which is preliminary data.</text>
</comment>
<gene>
    <name evidence="8" type="ORF">D3876_02935</name>
</gene>
<dbReference type="Pfam" id="PF08479">
    <property type="entry name" value="POTRA_2"/>
    <property type="match status" value="1"/>
</dbReference>
<evidence type="ECO:0000259" key="5">
    <source>
        <dbReference type="Pfam" id="PF03865"/>
    </source>
</evidence>
<dbReference type="InterPro" id="IPR027282">
    <property type="entry name" value="TPS"/>
</dbReference>
<proteinExistence type="predicted"/>
<keyword evidence="2" id="KW-0812">Transmembrane</keyword>
<dbReference type="EMBL" id="QYUM01000002">
    <property type="protein sequence ID" value="RJF93322.1"/>
    <property type="molecule type" value="Genomic_DNA"/>
</dbReference>
<dbReference type="InterPro" id="IPR005565">
    <property type="entry name" value="Hemolysn_activator_HlyB_C"/>
</dbReference>
<sequence length="565" mass="59945">MRMVGVSGILILPVPAPVFAQSVDRQAERIQEQLRERERERAETFREDQSRPPTGEAPVAIEPEAAQVGGECASIREVRIEGLTRFRRGDFAEALAPLAGPCVAVGAIDAALRAITNHYVAAGYVTSRAFVGPQDLKSGTLVITMFEGRVGGVEGEGDRPYGGGEIGAAFPGVAGGLLNLRALEQGVDQLARLGKAEPSIDIAPGATPGTSKVLVKRKEAGSWVRPSLSLNNQGSTSTGRWQATLGLDVDSPLGIADSWSLYYQNEVDGDGQRGSEAYGGFVSLPYGWWTLSLNAGASRYHSVLEGNGLSFATRGQSWNAGASLDRMIYRDAKTKLALIGGLAVQDTKNFIQGIALRTGSYRIASAKIGARWQRRAKATLWSASLGFEQGLGLFGAQTVDTGPGGAKGKFSLVAADVAAQTGFELGGMRFTNRAMLRAQWGLTNLFPAQRFSVGGFSTVRGFRDDGISGRSGASFREELGVSLVDLAARSPMRTNVSAFVGYDVGGILPHDFDAYERGLLQSLSAGVRAQGRHVQAELAVAVPVSAPSWVRHRGAEVMASVRMTL</sequence>
<dbReference type="Pfam" id="PF17287">
    <property type="entry name" value="POTRA_3"/>
    <property type="match status" value="1"/>
</dbReference>
<reference evidence="8 9" key="1">
    <citation type="submission" date="2018-09" db="EMBL/GenBank/DDBJ databases">
        <authorList>
            <person name="Zhu H."/>
        </authorList>
    </citation>
    <scope>NUCLEOTIDE SEQUENCE [LARGE SCALE GENOMIC DNA]</scope>
    <source>
        <strain evidence="8 9">K2R01-6</strain>
    </source>
</reference>
<dbReference type="GO" id="GO:0098046">
    <property type="term" value="C:type V protein secretion system complex"/>
    <property type="evidence" value="ECO:0007669"/>
    <property type="project" value="TreeGrafter"/>
</dbReference>
<feature type="region of interest" description="Disordered" evidence="4">
    <location>
        <begin position="40"/>
        <end position="59"/>
    </location>
</feature>
<evidence type="ECO:0000256" key="4">
    <source>
        <dbReference type="SAM" id="MobiDB-lite"/>
    </source>
</evidence>
<protein>
    <submittedName>
        <fullName evidence="8">ShlB/FhaC/HecB family hemolysin secretion/activation protein</fullName>
    </submittedName>
</protein>
<evidence type="ECO:0000256" key="3">
    <source>
        <dbReference type="ARBA" id="ARBA00023237"/>
    </source>
</evidence>
<dbReference type="Gene3D" id="3.10.20.310">
    <property type="entry name" value="membrane protein fhac"/>
    <property type="match status" value="1"/>
</dbReference>
<accession>A0A418WPZ9</accession>
<dbReference type="Gene3D" id="2.40.160.50">
    <property type="entry name" value="membrane protein fhac: a member of the omp85/tpsb transporter family"/>
    <property type="match status" value="1"/>
</dbReference>
<name>A0A418WPZ9_9SPHN</name>
<feature type="domain" description="ShlB POTRA" evidence="7">
    <location>
        <begin position="165"/>
        <end position="204"/>
    </location>
</feature>
<organism evidence="8 9">
    <name type="scientific">Sphingomonas cavernae</name>
    <dbReference type="NCBI Taxonomy" id="2320861"/>
    <lineage>
        <taxon>Bacteria</taxon>
        <taxon>Pseudomonadati</taxon>
        <taxon>Pseudomonadota</taxon>
        <taxon>Alphaproteobacteria</taxon>
        <taxon>Sphingomonadales</taxon>
        <taxon>Sphingomonadaceae</taxon>
        <taxon>Sphingomonas</taxon>
    </lineage>
</organism>
<dbReference type="Pfam" id="PF03865">
    <property type="entry name" value="ShlB"/>
    <property type="match status" value="1"/>
</dbReference>
<dbReference type="InterPro" id="IPR013686">
    <property type="entry name" value="Polypept-transport_assoc_ShlB"/>
</dbReference>
<dbReference type="InterPro" id="IPR035251">
    <property type="entry name" value="ShlB_POTRA"/>
</dbReference>
<keyword evidence="9" id="KW-1185">Reference proteome</keyword>
<dbReference type="GO" id="GO:0008320">
    <property type="term" value="F:protein transmembrane transporter activity"/>
    <property type="evidence" value="ECO:0007669"/>
    <property type="project" value="TreeGrafter"/>
</dbReference>
<dbReference type="InterPro" id="IPR051544">
    <property type="entry name" value="TPS_OM_transporter"/>
</dbReference>
<evidence type="ECO:0000313" key="9">
    <source>
        <dbReference type="Proteomes" id="UP000286100"/>
    </source>
</evidence>
<feature type="domain" description="Polypeptide-transport-associated ShlB-type" evidence="6">
    <location>
        <begin position="75"/>
        <end position="148"/>
    </location>
</feature>
<dbReference type="PANTHER" id="PTHR34597:SF3">
    <property type="entry name" value="OUTER MEMBRANE TRANSPORTER CDIB"/>
    <property type="match status" value="1"/>
</dbReference>
<evidence type="ECO:0000259" key="7">
    <source>
        <dbReference type="Pfam" id="PF17287"/>
    </source>
</evidence>
<dbReference type="Proteomes" id="UP000286100">
    <property type="component" value="Unassembled WGS sequence"/>
</dbReference>
<keyword evidence="3" id="KW-0998">Cell outer membrane</keyword>
<feature type="domain" description="Haemolysin activator HlyB C-terminal" evidence="5">
    <location>
        <begin position="209"/>
        <end position="528"/>
    </location>
</feature>
<evidence type="ECO:0000256" key="2">
    <source>
        <dbReference type="ARBA" id="ARBA00022692"/>
    </source>
</evidence>